<accession>A0AAE2D8A7</accession>
<feature type="region of interest" description="Disordered" evidence="1">
    <location>
        <begin position="110"/>
        <end position="230"/>
    </location>
</feature>
<dbReference type="InterPro" id="IPR052118">
    <property type="entry name" value="Rho-GAP_regulator"/>
</dbReference>
<dbReference type="GO" id="GO:0097060">
    <property type="term" value="C:synaptic membrane"/>
    <property type="evidence" value="ECO:0007669"/>
    <property type="project" value="TreeGrafter"/>
</dbReference>
<evidence type="ECO:0000313" key="3">
    <source>
        <dbReference type="EMBL" id="KAK4474807.1"/>
    </source>
</evidence>
<feature type="domain" description="Rho-GAP" evidence="2">
    <location>
        <begin position="1"/>
        <end position="78"/>
    </location>
</feature>
<dbReference type="GO" id="GO:0016477">
    <property type="term" value="P:cell migration"/>
    <property type="evidence" value="ECO:0007669"/>
    <property type="project" value="TreeGrafter"/>
</dbReference>
<dbReference type="InterPro" id="IPR008936">
    <property type="entry name" value="Rho_GTPase_activation_prot"/>
</dbReference>
<dbReference type="PANTHER" id="PTHR46150">
    <property type="entry name" value="RHO GTPASE-ACTIVATING PROTEIN 100F"/>
    <property type="match status" value="1"/>
</dbReference>
<name>A0AAE2D8A7_SCHME</name>
<comment type="caution">
    <text evidence="3">The sequence shown here is derived from an EMBL/GenBank/DDBJ whole genome shotgun (WGS) entry which is preliminary data.</text>
</comment>
<evidence type="ECO:0000259" key="2">
    <source>
        <dbReference type="PROSITE" id="PS50238"/>
    </source>
</evidence>
<keyword evidence="4" id="KW-1185">Reference proteome</keyword>
<feature type="compositionally biased region" description="Basic and acidic residues" evidence="1">
    <location>
        <begin position="196"/>
        <end position="206"/>
    </location>
</feature>
<dbReference type="Proteomes" id="UP001292079">
    <property type="component" value="Unassembled WGS sequence"/>
</dbReference>
<dbReference type="GO" id="GO:0007165">
    <property type="term" value="P:signal transduction"/>
    <property type="evidence" value="ECO:0007669"/>
    <property type="project" value="InterPro"/>
</dbReference>
<dbReference type="GO" id="GO:0005096">
    <property type="term" value="F:GTPase activator activity"/>
    <property type="evidence" value="ECO:0007669"/>
    <property type="project" value="TreeGrafter"/>
</dbReference>
<reference evidence="3" key="2">
    <citation type="journal article" date="2023" name="Infect Dis Poverty">
        <title>Chromosome-scale genome of the human blood fluke Schistosoma mekongi and its implications for public health.</title>
        <authorList>
            <person name="Zhou M."/>
            <person name="Xu L."/>
            <person name="Xu D."/>
            <person name="Chen W."/>
            <person name="Khan J."/>
            <person name="Hu Y."/>
            <person name="Huang H."/>
            <person name="Wei H."/>
            <person name="Zhang Y."/>
            <person name="Chusongsang P."/>
            <person name="Tanasarnprasert K."/>
            <person name="Hu X."/>
            <person name="Limpanont Y."/>
            <person name="Lv Z."/>
        </authorList>
    </citation>
    <scope>NUCLEOTIDE SEQUENCE</scope>
    <source>
        <strain evidence="3">LV_2022a</strain>
    </source>
</reference>
<evidence type="ECO:0000313" key="4">
    <source>
        <dbReference type="Proteomes" id="UP001292079"/>
    </source>
</evidence>
<proteinExistence type="predicted"/>
<evidence type="ECO:0000256" key="1">
    <source>
        <dbReference type="SAM" id="MobiDB-lite"/>
    </source>
</evidence>
<feature type="compositionally biased region" description="Basic residues" evidence="1">
    <location>
        <begin position="318"/>
        <end position="332"/>
    </location>
</feature>
<feature type="region of interest" description="Disordered" evidence="1">
    <location>
        <begin position="245"/>
        <end position="332"/>
    </location>
</feature>
<dbReference type="Gene3D" id="1.10.555.10">
    <property type="entry name" value="Rho GTPase activation protein"/>
    <property type="match status" value="1"/>
</dbReference>
<dbReference type="InterPro" id="IPR000198">
    <property type="entry name" value="RhoGAP_dom"/>
</dbReference>
<dbReference type="GO" id="GO:0030030">
    <property type="term" value="P:cell projection organization"/>
    <property type="evidence" value="ECO:0007669"/>
    <property type="project" value="TreeGrafter"/>
</dbReference>
<gene>
    <name evidence="3" type="ORF">MN116_001925</name>
</gene>
<organism evidence="3 4">
    <name type="scientific">Schistosoma mekongi</name>
    <name type="common">Parasitic worm</name>
    <dbReference type="NCBI Taxonomy" id="38744"/>
    <lineage>
        <taxon>Eukaryota</taxon>
        <taxon>Metazoa</taxon>
        <taxon>Spiralia</taxon>
        <taxon>Lophotrochozoa</taxon>
        <taxon>Platyhelminthes</taxon>
        <taxon>Trematoda</taxon>
        <taxon>Digenea</taxon>
        <taxon>Strigeidida</taxon>
        <taxon>Schistosomatoidea</taxon>
        <taxon>Schistosomatidae</taxon>
        <taxon>Schistosoma</taxon>
    </lineage>
</organism>
<dbReference type="PROSITE" id="PS50238">
    <property type="entry name" value="RHOGAP"/>
    <property type="match status" value="1"/>
</dbReference>
<feature type="compositionally biased region" description="Low complexity" evidence="1">
    <location>
        <begin position="271"/>
        <end position="286"/>
    </location>
</feature>
<dbReference type="AlphaFoldDB" id="A0AAE2D8A7"/>
<dbReference type="EMBL" id="JALJAT010000001">
    <property type="protein sequence ID" value="KAK4474807.1"/>
    <property type="molecule type" value="Genomic_DNA"/>
</dbReference>
<dbReference type="PANTHER" id="PTHR46150:SF3">
    <property type="entry name" value="RHO GTPASE-ACTIVATING PROTEIN 100F"/>
    <property type="match status" value="1"/>
</dbReference>
<dbReference type="Pfam" id="PF00620">
    <property type="entry name" value="RhoGAP"/>
    <property type="match status" value="1"/>
</dbReference>
<dbReference type="SUPFAM" id="SSF48350">
    <property type="entry name" value="GTPase activation domain, GAP"/>
    <property type="match status" value="1"/>
</dbReference>
<dbReference type="CDD" id="cd00159">
    <property type="entry name" value="RhoGAP"/>
    <property type="match status" value="1"/>
</dbReference>
<feature type="compositionally biased region" description="Basic and acidic residues" evidence="1">
    <location>
        <begin position="303"/>
        <end position="317"/>
    </location>
</feature>
<protein>
    <recommendedName>
        <fullName evidence="2">Rho-GAP domain-containing protein</fullName>
    </recommendedName>
</protein>
<reference evidence="3" key="1">
    <citation type="submission" date="2022-04" db="EMBL/GenBank/DDBJ databases">
        <authorList>
            <person name="Xu L."/>
            <person name="Lv Z."/>
        </authorList>
    </citation>
    <scope>NUCLEOTIDE SEQUENCE</scope>
    <source>
        <strain evidence="3">LV_2022a</strain>
    </source>
</reference>
<sequence>MKSRKTLEILLYLLDHFKRLTNNCEVNKMDTQNLATCLAPVLFYPSPSSARNLDPNILEPRKMAEIFKFILEIWPDDRSKTYKFSPSETWTSPYSSNAPLLEEQHQTGFYPQTHHHHPKHRYDQSGHRASSAIRSTISGPAGSGLGYRSPHTVQRSSILASKAESDKSDYAGIGRSGTVKYGNGSNGSSRQGVSQDGHRRANRDPRQTVSFGNAKTMRAHSAQRKTLSQTDITFGSGREYTVGFDFRDQQVIPPGDESNIRVYPRFQDIPTTGSTGTDSGTRSSLSVGSRQPCPPLHLSSSVDRSELIRSTSQERQHYGRTHRLSRRSHPFS</sequence>
<dbReference type="GO" id="GO:0046578">
    <property type="term" value="P:regulation of Ras protein signal transduction"/>
    <property type="evidence" value="ECO:0007669"/>
    <property type="project" value="TreeGrafter"/>
</dbReference>